<dbReference type="RefSeq" id="WP_265355547.1">
    <property type="nucleotide sequence ID" value="NZ_JAMQPS010000001.1"/>
</dbReference>
<dbReference type="AlphaFoldDB" id="A0AAW5V6L1"/>
<dbReference type="Gene3D" id="3.40.50.1110">
    <property type="entry name" value="SGNH hydrolase"/>
    <property type="match status" value="1"/>
</dbReference>
<dbReference type="NCBIfam" id="NF047594">
    <property type="entry name" value="LIC10707_fam"/>
    <property type="match status" value="1"/>
</dbReference>
<evidence type="ECO:0000313" key="3">
    <source>
        <dbReference type="Proteomes" id="UP001209694"/>
    </source>
</evidence>
<reference evidence="2" key="1">
    <citation type="submission" date="2022-06" db="EMBL/GenBank/DDBJ databases">
        <title>Leptospira isolates from biofilms formed at urban environments.</title>
        <authorList>
            <person name="Ribeiro P.S."/>
            <person name="Sousa T."/>
            <person name="Carvalho N."/>
            <person name="Aburjaile F."/>
            <person name="Neves F."/>
            <person name="Oliveira D."/>
            <person name="Blanco L."/>
            <person name="Lima J."/>
            <person name="Costa F."/>
            <person name="Brenig B."/>
            <person name="Soares S."/>
            <person name="Ramos R."/>
            <person name="Goes-Neto A."/>
            <person name="Matiuzzi M."/>
            <person name="Azevedo V."/>
            <person name="Ristow P."/>
        </authorList>
    </citation>
    <scope>NUCLEOTIDE SEQUENCE</scope>
    <source>
        <strain evidence="2">VSF7</strain>
    </source>
</reference>
<dbReference type="SUPFAM" id="SSF52266">
    <property type="entry name" value="SGNH hydrolase"/>
    <property type="match status" value="1"/>
</dbReference>
<accession>A0AAW5V6L1</accession>
<dbReference type="Proteomes" id="UP001209694">
    <property type="component" value="Unassembled WGS sequence"/>
</dbReference>
<feature type="signal peptide" evidence="1">
    <location>
        <begin position="1"/>
        <end position="18"/>
    </location>
</feature>
<sequence length="451" mass="50988">MKRIIFLIVIAFYFPIQAQPFSEIPISDGAGFCDTRGKFSVQTQASPDPENPLYYSKTRVTFYGDSRIDFANAVPLWYNPALYYAPLVQSADYPGRSFSMGLFYGMSSLDFYLGTDPSWNIQNFGHGGDSSLEMFNHLKQCLGRPNYFIAPNVAFEIGGNDYLQNMLMIMLMPWNAEAYMNRALNHIERSITLLYQKRKNVLIVGNYPAVSWSALLGLPDEHKGFAFKTLNFKYQYNIQMHSITDPISFANKQSSIPEILNEVLREYNGFSMLELMSNATNGISFNVSSADTTCYGAHIPQNAFAPYFCWLAANLLAPGTLPSHLMLRQELKYPEIQARRQPYFQTQGLMLEYLRIWAAFINPVTYEPWVVNDVLMGDIVHPNAIGLSVWGNQVASKIKNMGWHLPGIAPVTPPPPPPTDSGGEIIDRPEPKPISDLELLILCFWFGFCHI</sequence>
<dbReference type="EMBL" id="JAMQQD010000002">
    <property type="protein sequence ID" value="MCW7514698.1"/>
    <property type="molecule type" value="Genomic_DNA"/>
</dbReference>
<proteinExistence type="predicted"/>
<evidence type="ECO:0000313" key="2">
    <source>
        <dbReference type="EMBL" id="MCW7514698.1"/>
    </source>
</evidence>
<name>A0AAW5V6L1_9LEPT</name>
<organism evidence="2 3">
    <name type="scientific">Leptospira levettii</name>
    <dbReference type="NCBI Taxonomy" id="2023178"/>
    <lineage>
        <taxon>Bacteria</taxon>
        <taxon>Pseudomonadati</taxon>
        <taxon>Spirochaetota</taxon>
        <taxon>Spirochaetia</taxon>
        <taxon>Leptospirales</taxon>
        <taxon>Leptospiraceae</taxon>
        <taxon>Leptospira</taxon>
    </lineage>
</organism>
<dbReference type="GO" id="GO:0016788">
    <property type="term" value="F:hydrolase activity, acting on ester bonds"/>
    <property type="evidence" value="ECO:0007669"/>
    <property type="project" value="UniProtKB-ARBA"/>
</dbReference>
<evidence type="ECO:0000256" key="1">
    <source>
        <dbReference type="SAM" id="SignalP"/>
    </source>
</evidence>
<comment type="caution">
    <text evidence="2">The sequence shown here is derived from an EMBL/GenBank/DDBJ whole genome shotgun (WGS) entry which is preliminary data.</text>
</comment>
<gene>
    <name evidence="2" type="ORF">ND810_05980</name>
</gene>
<protein>
    <submittedName>
        <fullName evidence="2">Lipase</fullName>
    </submittedName>
</protein>
<dbReference type="InterPro" id="IPR036514">
    <property type="entry name" value="SGNH_hydro_sf"/>
</dbReference>
<feature type="chain" id="PRO_5043341591" evidence="1">
    <location>
        <begin position="19"/>
        <end position="451"/>
    </location>
</feature>
<keyword evidence="1" id="KW-0732">Signal</keyword>